<keyword evidence="6" id="KW-1185">Reference proteome</keyword>
<feature type="domain" description="Glucose-methanol-choline oxidoreductase N-terminal" evidence="4">
    <location>
        <begin position="54"/>
        <end position="68"/>
    </location>
</feature>
<evidence type="ECO:0000256" key="1">
    <source>
        <dbReference type="ARBA" id="ARBA00001974"/>
    </source>
</evidence>
<dbReference type="PANTHER" id="PTHR45968:SF3">
    <property type="entry name" value="OS04G0573100 PROTEIN"/>
    <property type="match status" value="1"/>
</dbReference>
<reference evidence="5 6" key="1">
    <citation type="submission" date="2024-01" db="EMBL/GenBank/DDBJ databases">
        <title>The complete chloroplast genome sequence of Lithospermum erythrorhizon: insights into the phylogenetic relationship among Boraginaceae species and the maternal lineages of purple gromwells.</title>
        <authorList>
            <person name="Okada T."/>
            <person name="Watanabe K."/>
        </authorList>
    </citation>
    <scope>NUCLEOTIDE SEQUENCE [LARGE SCALE GENOMIC DNA]</scope>
</reference>
<evidence type="ECO:0000256" key="3">
    <source>
        <dbReference type="ARBA" id="ARBA00022827"/>
    </source>
</evidence>
<name>A0AAV3RQJ2_LITER</name>
<dbReference type="AlphaFoldDB" id="A0AAV3RQJ2"/>
<dbReference type="Gene3D" id="3.30.410.40">
    <property type="match status" value="1"/>
</dbReference>
<dbReference type="EMBL" id="BAABME010029490">
    <property type="protein sequence ID" value="GAA0183729.1"/>
    <property type="molecule type" value="Genomic_DNA"/>
</dbReference>
<gene>
    <name evidence="5" type="ORF">LIER_42453</name>
</gene>
<dbReference type="Proteomes" id="UP001454036">
    <property type="component" value="Unassembled WGS sequence"/>
</dbReference>
<evidence type="ECO:0000313" key="5">
    <source>
        <dbReference type="EMBL" id="GAA0183729.1"/>
    </source>
</evidence>
<dbReference type="Pfam" id="PF00732">
    <property type="entry name" value="GMC_oxred_N"/>
    <property type="match status" value="1"/>
</dbReference>
<dbReference type="InterPro" id="IPR036188">
    <property type="entry name" value="FAD/NAD-bd_sf"/>
</dbReference>
<dbReference type="GO" id="GO:0016614">
    <property type="term" value="F:oxidoreductase activity, acting on CH-OH group of donors"/>
    <property type="evidence" value="ECO:0007669"/>
    <property type="project" value="InterPro"/>
</dbReference>
<proteinExistence type="predicted"/>
<keyword evidence="2" id="KW-0285">Flavoprotein</keyword>
<protein>
    <recommendedName>
        <fullName evidence="4">Glucose-methanol-choline oxidoreductase N-terminal domain-containing protein</fullName>
    </recommendedName>
</protein>
<dbReference type="InterPro" id="IPR000172">
    <property type="entry name" value="GMC_OxRdtase_N"/>
</dbReference>
<dbReference type="InterPro" id="IPR051871">
    <property type="entry name" value="GMC_Oxidoreductase-Related"/>
</dbReference>
<dbReference type="PROSITE" id="PS00624">
    <property type="entry name" value="GMC_OXRED_2"/>
    <property type="match status" value="1"/>
</dbReference>
<sequence>MAMVKRHTAADLLEYAKPDRLTVFLHANVEKILFATNNGESKPLAQGVLFISAGALGSPQLLMLSGIGPAEHLKSHNISVVLNQPFVGQDMKDNPMNPIFVASPVPIEVSLVQHVGITPFGSYIEAASGTLLNNIFNTTSVGCLHQR</sequence>
<evidence type="ECO:0000256" key="2">
    <source>
        <dbReference type="ARBA" id="ARBA00022630"/>
    </source>
</evidence>
<evidence type="ECO:0000313" key="6">
    <source>
        <dbReference type="Proteomes" id="UP001454036"/>
    </source>
</evidence>
<dbReference type="SUPFAM" id="SSF51905">
    <property type="entry name" value="FAD/NAD(P)-binding domain"/>
    <property type="match status" value="1"/>
</dbReference>
<dbReference type="PANTHER" id="PTHR45968">
    <property type="entry name" value="OSJNBA0019K04.7 PROTEIN"/>
    <property type="match status" value="1"/>
</dbReference>
<organism evidence="5 6">
    <name type="scientific">Lithospermum erythrorhizon</name>
    <name type="common">Purple gromwell</name>
    <name type="synonym">Lithospermum officinale var. erythrorhizon</name>
    <dbReference type="NCBI Taxonomy" id="34254"/>
    <lineage>
        <taxon>Eukaryota</taxon>
        <taxon>Viridiplantae</taxon>
        <taxon>Streptophyta</taxon>
        <taxon>Embryophyta</taxon>
        <taxon>Tracheophyta</taxon>
        <taxon>Spermatophyta</taxon>
        <taxon>Magnoliopsida</taxon>
        <taxon>eudicotyledons</taxon>
        <taxon>Gunneridae</taxon>
        <taxon>Pentapetalae</taxon>
        <taxon>asterids</taxon>
        <taxon>lamiids</taxon>
        <taxon>Boraginales</taxon>
        <taxon>Boraginaceae</taxon>
        <taxon>Boraginoideae</taxon>
        <taxon>Lithospermeae</taxon>
        <taxon>Lithospermum</taxon>
    </lineage>
</organism>
<keyword evidence="3" id="KW-0274">FAD</keyword>
<comment type="cofactor">
    <cofactor evidence="1">
        <name>FAD</name>
        <dbReference type="ChEBI" id="CHEBI:57692"/>
    </cofactor>
</comment>
<comment type="caution">
    <text evidence="5">The sequence shown here is derived from an EMBL/GenBank/DDBJ whole genome shotgun (WGS) entry which is preliminary data.</text>
</comment>
<dbReference type="GO" id="GO:0050660">
    <property type="term" value="F:flavin adenine dinucleotide binding"/>
    <property type="evidence" value="ECO:0007669"/>
    <property type="project" value="InterPro"/>
</dbReference>
<evidence type="ECO:0000259" key="4">
    <source>
        <dbReference type="PROSITE" id="PS00624"/>
    </source>
</evidence>
<dbReference type="Gene3D" id="3.50.50.60">
    <property type="entry name" value="FAD/NAD(P)-binding domain"/>
    <property type="match status" value="1"/>
</dbReference>
<accession>A0AAV3RQJ2</accession>